<reference evidence="1 2" key="1">
    <citation type="submission" date="2020-08" db="EMBL/GenBank/DDBJ databases">
        <title>Genomic Encyclopedia of Type Strains, Phase IV (KMG-IV): sequencing the most valuable type-strain genomes for metagenomic binning, comparative biology and taxonomic classification.</title>
        <authorList>
            <person name="Goeker M."/>
        </authorList>
    </citation>
    <scope>NUCLEOTIDE SEQUENCE [LARGE SCALE GENOMIC DNA]</scope>
    <source>
        <strain evidence="1 2">DSM 15581</strain>
    </source>
</reference>
<organism evidence="1 2">
    <name type="scientific">Sphingomonas aquatilis</name>
    <dbReference type="NCBI Taxonomy" id="93063"/>
    <lineage>
        <taxon>Bacteria</taxon>
        <taxon>Pseudomonadati</taxon>
        <taxon>Pseudomonadota</taxon>
        <taxon>Alphaproteobacteria</taxon>
        <taxon>Sphingomonadales</taxon>
        <taxon>Sphingomonadaceae</taxon>
        <taxon>Sphingomonas</taxon>
    </lineage>
</organism>
<protein>
    <submittedName>
        <fullName evidence="1">Uncharacterized protein</fullName>
    </submittedName>
</protein>
<name>A0AAW3TQY1_9SPHN</name>
<proteinExistence type="predicted"/>
<dbReference type="RefSeq" id="WP_147037422.1">
    <property type="nucleotide sequence ID" value="NZ_JACIDB010000001.1"/>
</dbReference>
<evidence type="ECO:0000313" key="2">
    <source>
        <dbReference type="Proteomes" id="UP000528945"/>
    </source>
</evidence>
<evidence type="ECO:0000313" key="1">
    <source>
        <dbReference type="EMBL" id="MBB3874857.1"/>
    </source>
</evidence>
<dbReference type="Proteomes" id="UP000528945">
    <property type="component" value="Unassembled WGS sequence"/>
</dbReference>
<sequence>MRSRWPGLDQRSAASTAINAVKTHIRYHQVECRIARPSNCTVRQSYRVEDQLNFPSAENQWELRTERLVPCKRHHAHRVLVNNFDDLWWHRSDRSDCAFHADIWSGGRFSLRSSEREFMNAGMVFNKRPGWFFSITDAIAHGRPGIASMVARWSIVTTPRNDPGYSQCNRSTYSVTIHHFSESAYRRNISLGIERSLKDSADRFVKLCEERALKYN</sequence>
<keyword evidence="2" id="KW-1185">Reference proteome</keyword>
<dbReference type="EMBL" id="JACIDB010000001">
    <property type="protein sequence ID" value="MBB3874857.1"/>
    <property type="molecule type" value="Genomic_DNA"/>
</dbReference>
<gene>
    <name evidence="1" type="ORF">GGR47_001073</name>
</gene>
<accession>A0AAW3TQY1</accession>
<comment type="caution">
    <text evidence="1">The sequence shown here is derived from an EMBL/GenBank/DDBJ whole genome shotgun (WGS) entry which is preliminary data.</text>
</comment>
<dbReference type="AlphaFoldDB" id="A0AAW3TQY1"/>